<dbReference type="GO" id="GO:0005737">
    <property type="term" value="C:cytoplasm"/>
    <property type="evidence" value="ECO:0007669"/>
    <property type="project" value="UniProtKB-SubCell"/>
</dbReference>
<evidence type="ECO:0000256" key="10">
    <source>
        <dbReference type="HAMAP-Rule" id="MF_00177"/>
    </source>
</evidence>
<evidence type="ECO:0000256" key="8">
    <source>
        <dbReference type="ARBA" id="ARBA00023146"/>
    </source>
</evidence>
<dbReference type="EMBL" id="AY714855">
    <property type="protein sequence ID" value="AAU83670.1"/>
    <property type="molecule type" value="Genomic_DNA"/>
</dbReference>
<sequence length="507" mass="57024">MHWSKVIAKEIIDSRRETKHVVATGITPSGAIHVGNLREIIIGDAVYTALRDMDVDAKLIYVADTFDPLRRRYPFLPEEYETQVGKTLSEIPDPEGCHLSYADHFLLPFLDALDLLDIEVEIYRADEMYKSGLYVDVIKEAFLRRDEISRILEVVSGRQMSEDWTPFNPLCDACGRITSAIVTGYDIEKEEAYYECECGNKGVASFTGGGKLAWRVDWAARWKILGVTIEPFGKDHAAPGGSFDSGKRISTEIYNYDAPYPIPFEHIHLKTQSGEGKKAKVTSMSSSKGTNIPVHEIVEAVPPAILKHVIVRVRPDKHIEFNPALPLLYLIDEYEREIGGIGRGVAGEIPFRHLLTLVQIARGEFSILLEVIKRSGYAVHGDDEELEEIRKKAGYAENWLRTYAPPSLKFELQLDVPKEELKQLSELQKKALGRLAQDIQDGMNAEDWHNLIYDVASATNIETKELFQAIYMALLKKPSGPRAGWLLASLDSEFLRSRFESAAEITG</sequence>
<comment type="catalytic activity">
    <reaction evidence="9 10">
        <text>tRNA(Lys) + L-lysine + ATP = L-lysyl-tRNA(Lys) + AMP + diphosphate</text>
        <dbReference type="Rhea" id="RHEA:20792"/>
        <dbReference type="Rhea" id="RHEA-COMP:9696"/>
        <dbReference type="Rhea" id="RHEA-COMP:9697"/>
        <dbReference type="ChEBI" id="CHEBI:30616"/>
        <dbReference type="ChEBI" id="CHEBI:32551"/>
        <dbReference type="ChEBI" id="CHEBI:33019"/>
        <dbReference type="ChEBI" id="CHEBI:78442"/>
        <dbReference type="ChEBI" id="CHEBI:78529"/>
        <dbReference type="ChEBI" id="CHEBI:456215"/>
        <dbReference type="EC" id="6.1.1.6"/>
    </reaction>
</comment>
<evidence type="ECO:0000256" key="2">
    <source>
        <dbReference type="ARBA" id="ARBA00005594"/>
    </source>
</evidence>
<dbReference type="GO" id="GO:0006430">
    <property type="term" value="P:lysyl-tRNA aminoacylation"/>
    <property type="evidence" value="ECO:0007669"/>
    <property type="project" value="UniProtKB-UniRule"/>
</dbReference>
<keyword evidence="8 10" id="KW-0030">Aminoacyl-tRNA synthetase</keyword>
<evidence type="ECO:0000256" key="6">
    <source>
        <dbReference type="ARBA" id="ARBA00022840"/>
    </source>
</evidence>
<dbReference type="GO" id="GO:0000049">
    <property type="term" value="F:tRNA binding"/>
    <property type="evidence" value="ECO:0007669"/>
    <property type="project" value="InterPro"/>
</dbReference>
<comment type="similarity">
    <text evidence="2 10">Belongs to the class-I aminoacyl-tRNA synthetase family.</text>
</comment>
<dbReference type="GO" id="GO:0005524">
    <property type="term" value="F:ATP binding"/>
    <property type="evidence" value="ECO:0007669"/>
    <property type="project" value="UniProtKB-UniRule"/>
</dbReference>
<dbReference type="SUPFAM" id="SSF52374">
    <property type="entry name" value="Nucleotidylyl transferase"/>
    <property type="match status" value="1"/>
</dbReference>
<evidence type="ECO:0000313" key="11">
    <source>
        <dbReference type="EMBL" id="AAU83670.1"/>
    </source>
</evidence>
<keyword evidence="4 10" id="KW-0436">Ligase</keyword>
<dbReference type="NCBIfam" id="TIGR00467">
    <property type="entry name" value="lysS_arch"/>
    <property type="match status" value="1"/>
</dbReference>
<dbReference type="PROSITE" id="PS00178">
    <property type="entry name" value="AA_TRNA_LIGASE_I"/>
    <property type="match status" value="1"/>
</dbReference>
<gene>
    <name evidence="10 11" type="primary">lysS</name>
    <name evidence="11" type="ORF">GZ32E7_33</name>
</gene>
<dbReference type="Gene3D" id="1.10.10.350">
    <property type="match status" value="1"/>
</dbReference>
<evidence type="ECO:0000256" key="3">
    <source>
        <dbReference type="ARBA" id="ARBA00022490"/>
    </source>
</evidence>
<evidence type="ECO:0000256" key="9">
    <source>
        <dbReference type="ARBA" id="ARBA00048573"/>
    </source>
</evidence>
<proteinExistence type="inferred from homology"/>
<dbReference type="HAMAP" id="MF_00177">
    <property type="entry name" value="Lys_tRNA_synth_class1"/>
    <property type="match status" value="1"/>
</dbReference>
<dbReference type="Gene3D" id="1.10.10.770">
    <property type="match status" value="1"/>
</dbReference>
<dbReference type="SUPFAM" id="SSF48163">
    <property type="entry name" value="An anticodon-binding domain of class I aminoacyl-tRNA synthetases"/>
    <property type="match status" value="1"/>
</dbReference>
<comment type="caution">
    <text evidence="10">Lacks conserved residue(s) required for the propagation of feature annotation.</text>
</comment>
<evidence type="ECO:0000256" key="5">
    <source>
        <dbReference type="ARBA" id="ARBA00022741"/>
    </source>
</evidence>
<evidence type="ECO:0000256" key="1">
    <source>
        <dbReference type="ARBA" id="ARBA00004496"/>
    </source>
</evidence>
<accession>Q64AA7</accession>
<keyword evidence="3 10" id="KW-0963">Cytoplasm</keyword>
<keyword evidence="5 10" id="KW-0547">Nucleotide-binding</keyword>
<reference evidence="11" key="1">
    <citation type="journal article" date="2004" name="Science">
        <title>Reverse methanogenesis: testing the hypothesis with environmental genomics.</title>
        <authorList>
            <person name="Hallam S.J."/>
            <person name="Putnam N."/>
            <person name="Preston C.M."/>
            <person name="Detter J.C."/>
            <person name="Rokhsar D."/>
            <person name="Richardson P.M."/>
            <person name="DeLong E.F."/>
        </authorList>
    </citation>
    <scope>NUCLEOTIDE SEQUENCE</scope>
</reference>
<reference evidence="11" key="2">
    <citation type="submission" date="2004-08" db="EMBL/GenBank/DDBJ databases">
        <authorList>
            <person name="Putnam N."/>
            <person name="Detter J.C."/>
            <person name="Richardson P.M."/>
            <person name="Rokhsar D."/>
        </authorList>
    </citation>
    <scope>NUCLEOTIDE SEQUENCE</scope>
</reference>
<organism evidence="11">
    <name type="scientific">Uncultured archaeon GZfos26G2</name>
    <dbReference type="NCBI Taxonomy" id="3386331"/>
    <lineage>
        <taxon>Archaea</taxon>
        <taxon>Methanobacteriati</taxon>
        <taxon>Methanobacteriota</taxon>
        <taxon>Stenosarchaea group</taxon>
        <taxon>Methanomicrobia</taxon>
        <taxon>Candidatus Methanophagales</taxon>
        <taxon>Candidatus Methanophagaceae</taxon>
        <taxon>Candidatus Methanophaga</taxon>
    </lineage>
</organism>
<feature type="short sequence motif" description="'HIGH' region" evidence="10">
    <location>
        <begin position="28"/>
        <end position="36"/>
    </location>
</feature>
<dbReference type="Pfam" id="PF01921">
    <property type="entry name" value="tRNA-synt_1f"/>
    <property type="match status" value="1"/>
</dbReference>
<keyword evidence="7 10" id="KW-0648">Protein biosynthesis</keyword>
<dbReference type="InterPro" id="IPR002904">
    <property type="entry name" value="Lys-tRNA-ligase"/>
</dbReference>
<dbReference type="EC" id="6.1.1.6" evidence="10"/>
<dbReference type="PANTHER" id="PTHR37940:SF1">
    <property type="entry name" value="LYSINE--TRNA LIGASE"/>
    <property type="match status" value="1"/>
</dbReference>
<dbReference type="InterPro" id="IPR001412">
    <property type="entry name" value="aa-tRNA-synth_I_CS"/>
</dbReference>
<comment type="subcellular location">
    <subcellularLocation>
        <location evidence="1 10">Cytoplasm</location>
    </subcellularLocation>
</comment>
<dbReference type="AlphaFoldDB" id="Q64AA7"/>
<dbReference type="InterPro" id="IPR020751">
    <property type="entry name" value="aa-tRNA-synth_I_codon-bd_sub2"/>
</dbReference>
<name>Q64AA7_UNCAG</name>
<dbReference type="Gene3D" id="3.40.50.620">
    <property type="entry name" value="HUPs"/>
    <property type="match status" value="2"/>
</dbReference>
<dbReference type="InterPro" id="IPR008925">
    <property type="entry name" value="aa_tRNA-synth_I_cd-bd_sf"/>
</dbReference>
<protein>
    <recommendedName>
        <fullName evidence="10">Lysine--tRNA ligase</fullName>
        <ecNumber evidence="10">6.1.1.6</ecNumber>
    </recommendedName>
    <alternativeName>
        <fullName evidence="10">Lysyl-tRNA synthetase</fullName>
        <shortName evidence="10">LysRS</shortName>
    </alternativeName>
</protein>
<dbReference type="GO" id="GO:0004824">
    <property type="term" value="F:lysine-tRNA ligase activity"/>
    <property type="evidence" value="ECO:0007669"/>
    <property type="project" value="UniProtKB-UniRule"/>
</dbReference>
<evidence type="ECO:0000256" key="4">
    <source>
        <dbReference type="ARBA" id="ARBA00022598"/>
    </source>
</evidence>
<evidence type="ECO:0000256" key="7">
    <source>
        <dbReference type="ARBA" id="ARBA00022917"/>
    </source>
</evidence>
<dbReference type="InterPro" id="IPR014729">
    <property type="entry name" value="Rossmann-like_a/b/a_fold"/>
</dbReference>
<keyword evidence="6 10" id="KW-0067">ATP-binding</keyword>
<dbReference type="PANTHER" id="PTHR37940">
    <property type="entry name" value="LYSINE--TRNA LIGASE"/>
    <property type="match status" value="1"/>
</dbReference>